<comment type="caution">
    <text evidence="4">The sequence shown here is derived from an EMBL/GenBank/DDBJ whole genome shotgun (WGS) entry which is preliminary data.</text>
</comment>
<evidence type="ECO:0000313" key="4">
    <source>
        <dbReference type="EMBL" id="OAA72878.1"/>
    </source>
</evidence>
<protein>
    <submittedName>
        <fullName evidence="4">Peptidase S8/S53, subtilisin/kexin/sedolisin</fullName>
    </submittedName>
</protein>
<dbReference type="GO" id="GO:0006508">
    <property type="term" value="P:proteolysis"/>
    <property type="evidence" value="ECO:0007669"/>
    <property type="project" value="InterPro"/>
</dbReference>
<evidence type="ECO:0000259" key="3">
    <source>
        <dbReference type="Pfam" id="PF24476"/>
    </source>
</evidence>
<dbReference type="SUPFAM" id="SSF52743">
    <property type="entry name" value="Subtilisin-like"/>
    <property type="match status" value="1"/>
</dbReference>
<dbReference type="EMBL" id="AZHF01000007">
    <property type="protein sequence ID" value="OAA72878.1"/>
    <property type="molecule type" value="Genomic_DNA"/>
</dbReference>
<organism evidence="4 5">
    <name type="scientific">Akanthomyces lecanii RCEF 1005</name>
    <dbReference type="NCBI Taxonomy" id="1081108"/>
    <lineage>
        <taxon>Eukaryota</taxon>
        <taxon>Fungi</taxon>
        <taxon>Dikarya</taxon>
        <taxon>Ascomycota</taxon>
        <taxon>Pezizomycotina</taxon>
        <taxon>Sordariomycetes</taxon>
        <taxon>Hypocreomycetidae</taxon>
        <taxon>Hypocreales</taxon>
        <taxon>Cordycipitaceae</taxon>
        <taxon>Akanthomyces</taxon>
        <taxon>Cordyceps confragosa</taxon>
    </lineage>
</organism>
<dbReference type="InterPro" id="IPR036852">
    <property type="entry name" value="Peptidase_S8/S53_dom_sf"/>
</dbReference>
<dbReference type="GO" id="GO:0004252">
    <property type="term" value="F:serine-type endopeptidase activity"/>
    <property type="evidence" value="ECO:0007669"/>
    <property type="project" value="InterPro"/>
</dbReference>
<dbReference type="STRING" id="1081108.A0A168DQ74"/>
<reference evidence="4 5" key="1">
    <citation type="journal article" date="2016" name="Genome Biol. Evol.">
        <title>Divergent and convergent evolution of fungal pathogenicity.</title>
        <authorList>
            <person name="Shang Y."/>
            <person name="Xiao G."/>
            <person name="Zheng P."/>
            <person name="Cen K."/>
            <person name="Zhan S."/>
            <person name="Wang C."/>
        </authorList>
    </citation>
    <scope>NUCLEOTIDE SEQUENCE [LARGE SCALE GENOMIC DNA]</scope>
    <source>
        <strain evidence="4 5">RCEF 1005</strain>
    </source>
</reference>
<name>A0A168DQ74_CORDF</name>
<keyword evidence="1" id="KW-0378">Hydrolase</keyword>
<dbReference type="Gene3D" id="3.40.50.200">
    <property type="entry name" value="Peptidase S8/S53 domain"/>
    <property type="match status" value="1"/>
</dbReference>
<evidence type="ECO:0000313" key="5">
    <source>
        <dbReference type="Proteomes" id="UP000076881"/>
    </source>
</evidence>
<dbReference type="AlphaFoldDB" id="A0A168DQ74"/>
<dbReference type="CDD" id="cd00306">
    <property type="entry name" value="Peptidases_S8_S53"/>
    <property type="match status" value="1"/>
</dbReference>
<proteinExistence type="predicted"/>
<evidence type="ECO:0000259" key="2">
    <source>
        <dbReference type="Pfam" id="PF00082"/>
    </source>
</evidence>
<gene>
    <name evidence="4" type="ORF">LEL_08662</name>
</gene>
<evidence type="ECO:0000256" key="1">
    <source>
        <dbReference type="ARBA" id="ARBA00022801"/>
    </source>
</evidence>
<dbReference type="InterPro" id="IPR056002">
    <property type="entry name" value="DUF7580"/>
</dbReference>
<dbReference type="InterPro" id="IPR000209">
    <property type="entry name" value="Peptidase_S8/S53_dom"/>
</dbReference>
<dbReference type="Pfam" id="PF00082">
    <property type="entry name" value="Peptidase_S8"/>
    <property type="match status" value="1"/>
</dbReference>
<feature type="domain" description="Peptidase S8/S53" evidence="2">
    <location>
        <begin position="274"/>
        <end position="432"/>
    </location>
</feature>
<dbReference type="InterPro" id="IPR023827">
    <property type="entry name" value="Peptidase_S8_Asp-AS"/>
</dbReference>
<dbReference type="OrthoDB" id="5150903at2759"/>
<sequence length="512" mass="57265">MPRGIYVDEPFLSTDLTLSTAEPRRSFQIHPYPELLALGIMLIEIALCTPIEVFRQQDHFNTDGQPHANTDHLAARYIFDNEASSKSRRFDGYKRVQQAIEACLEADKFMPQTNDINALRTAIYRNIVTPLQVQHESWDEDSMRPVDINFPNTESRSATHSNSVHIVNYANPGLPEISSLRLSETSTRLPVARKNTASLTSVTWFDQFDKLDFVLRHKGGVGLDSSSRVRVAILDTGVDQDLRSTLAAYEDFTGSDLGASPGYTAHLTAALRLFLQVCDCAAVYVGRVFERPTAGERTADYMAKAIKHAVNEWEVDLIILPSGFQQTHEEMERAIEQANSENIVVFAAASNYGNLGGIAFPARLYIHEKVMCMFATNPAIRISHRFNPSPSERTKYSFAILGENIMISGPETLSGTSFSAVIAGGVAARILDFARQPDVRSHIRNVGRLKSFAGIKSIFIKMSKGTVVEQYHCIVPWKLLGPRASPNEDDADYRQRMRAYVRETISRELEEL</sequence>
<keyword evidence="5" id="KW-1185">Reference proteome</keyword>
<dbReference type="Pfam" id="PF24476">
    <property type="entry name" value="DUF7580"/>
    <property type="match status" value="1"/>
</dbReference>
<dbReference type="Proteomes" id="UP000076881">
    <property type="component" value="Unassembled WGS sequence"/>
</dbReference>
<accession>A0A168DQ74</accession>
<feature type="domain" description="DUF7580" evidence="3">
    <location>
        <begin position="10"/>
        <end position="134"/>
    </location>
</feature>
<dbReference type="PROSITE" id="PS00136">
    <property type="entry name" value="SUBTILASE_ASP"/>
    <property type="match status" value="1"/>
</dbReference>